<comment type="subcellular location">
    <subcellularLocation>
        <location evidence="1">Cell membrane</location>
        <topology evidence="1">Peripheral membrane protein</topology>
        <orientation evidence="1">Cytoplasmic side</orientation>
    </subcellularLocation>
</comment>
<evidence type="ECO:0000313" key="13">
    <source>
        <dbReference type="Proteomes" id="UP001273505"/>
    </source>
</evidence>
<gene>
    <name evidence="12" type="primary">fliJ</name>
    <name evidence="12" type="ORF">SCD92_03615</name>
</gene>
<dbReference type="Pfam" id="PF02050">
    <property type="entry name" value="FliJ"/>
    <property type="match status" value="1"/>
</dbReference>
<organism evidence="12 13">
    <name type="scientific">Gilvimarinus gilvus</name>
    <dbReference type="NCBI Taxonomy" id="3058038"/>
    <lineage>
        <taxon>Bacteria</taxon>
        <taxon>Pseudomonadati</taxon>
        <taxon>Pseudomonadota</taxon>
        <taxon>Gammaproteobacteria</taxon>
        <taxon>Cellvibrionales</taxon>
        <taxon>Cellvibrionaceae</taxon>
        <taxon>Gilvimarinus</taxon>
    </lineage>
</organism>
<keyword evidence="10" id="KW-1006">Bacterial flagellum protein export</keyword>
<dbReference type="Gene3D" id="1.10.287.1700">
    <property type="match status" value="1"/>
</dbReference>
<evidence type="ECO:0000256" key="6">
    <source>
        <dbReference type="ARBA" id="ARBA00022500"/>
    </source>
</evidence>
<evidence type="ECO:0000256" key="1">
    <source>
        <dbReference type="ARBA" id="ARBA00004413"/>
    </source>
</evidence>
<evidence type="ECO:0000256" key="7">
    <source>
        <dbReference type="ARBA" id="ARBA00022795"/>
    </source>
</evidence>
<feature type="coiled-coil region" evidence="11">
    <location>
        <begin position="74"/>
        <end position="144"/>
    </location>
</feature>
<keyword evidence="5" id="KW-1003">Cell membrane</keyword>
<dbReference type="RefSeq" id="WP_302721275.1">
    <property type="nucleotide sequence ID" value="NZ_JAULRU010000264.1"/>
</dbReference>
<dbReference type="InterPro" id="IPR012823">
    <property type="entry name" value="Flagell_FliJ"/>
</dbReference>
<keyword evidence="8" id="KW-0653">Protein transport</keyword>
<accession>A0ABU4RXP2</accession>
<keyword evidence="7" id="KW-1005">Bacterial flagellum biogenesis</keyword>
<name>A0ABU4RXP2_9GAMM</name>
<protein>
    <recommendedName>
        <fullName evidence="3">Flagellar FliJ protein</fullName>
    </recommendedName>
</protein>
<evidence type="ECO:0000256" key="5">
    <source>
        <dbReference type="ARBA" id="ARBA00022475"/>
    </source>
</evidence>
<evidence type="ECO:0000313" key="12">
    <source>
        <dbReference type="EMBL" id="MDX6848433.1"/>
    </source>
</evidence>
<comment type="caution">
    <text evidence="12">The sequence shown here is derived from an EMBL/GenBank/DDBJ whole genome shotgun (WGS) entry which is preliminary data.</text>
</comment>
<reference evidence="12 13" key="1">
    <citation type="submission" date="2023-11" db="EMBL/GenBank/DDBJ databases">
        <title>Gilvimarinus fulvus sp. nov., isolated from the surface of Kelp.</title>
        <authorList>
            <person name="Sun Y.Y."/>
            <person name="Gong Y."/>
            <person name="Du Z.J."/>
        </authorList>
    </citation>
    <scope>NUCLEOTIDE SEQUENCE [LARGE SCALE GENOMIC DNA]</scope>
    <source>
        <strain evidence="12 13">SDUM040013</strain>
    </source>
</reference>
<keyword evidence="6" id="KW-0145">Chemotaxis</keyword>
<dbReference type="Proteomes" id="UP001273505">
    <property type="component" value="Unassembled WGS sequence"/>
</dbReference>
<keyword evidence="9" id="KW-0472">Membrane</keyword>
<evidence type="ECO:0000256" key="9">
    <source>
        <dbReference type="ARBA" id="ARBA00023136"/>
    </source>
</evidence>
<proteinExistence type="inferred from homology"/>
<comment type="similarity">
    <text evidence="2">Belongs to the FliJ family.</text>
</comment>
<dbReference type="PANTHER" id="PTHR38786">
    <property type="entry name" value="FLAGELLAR FLIJ PROTEIN"/>
    <property type="match status" value="1"/>
</dbReference>
<keyword evidence="12" id="KW-0969">Cilium</keyword>
<keyword evidence="11" id="KW-0175">Coiled coil</keyword>
<dbReference type="NCBIfam" id="TIGR02473">
    <property type="entry name" value="flagell_FliJ"/>
    <property type="match status" value="1"/>
</dbReference>
<evidence type="ECO:0000256" key="3">
    <source>
        <dbReference type="ARBA" id="ARBA00020392"/>
    </source>
</evidence>
<dbReference type="PANTHER" id="PTHR38786:SF1">
    <property type="entry name" value="FLAGELLAR FLIJ PROTEIN"/>
    <property type="match status" value="1"/>
</dbReference>
<dbReference type="InterPro" id="IPR053716">
    <property type="entry name" value="Flag_assembly_chemotaxis_eff"/>
</dbReference>
<evidence type="ECO:0000256" key="11">
    <source>
        <dbReference type="SAM" id="Coils"/>
    </source>
</evidence>
<dbReference type="InterPro" id="IPR052570">
    <property type="entry name" value="FliJ"/>
</dbReference>
<evidence type="ECO:0000256" key="10">
    <source>
        <dbReference type="ARBA" id="ARBA00023225"/>
    </source>
</evidence>
<dbReference type="EMBL" id="JAXAFO010000004">
    <property type="protein sequence ID" value="MDX6848433.1"/>
    <property type="molecule type" value="Genomic_DNA"/>
</dbReference>
<evidence type="ECO:0000256" key="2">
    <source>
        <dbReference type="ARBA" id="ARBA00010004"/>
    </source>
</evidence>
<evidence type="ECO:0000256" key="4">
    <source>
        <dbReference type="ARBA" id="ARBA00022448"/>
    </source>
</evidence>
<keyword evidence="13" id="KW-1185">Reference proteome</keyword>
<keyword evidence="4" id="KW-0813">Transport</keyword>
<sequence length="148" mass="17375">MAPRRSDRMGVVLKVAQKHEQDAAGYLTQYQQIVTEQQTQLAQLIEYRASYLDRMTSSQGAMSPVQLSHYSGFIHNLEGMLEQQKDKLEELQAQLEKVRMHWYQQRNRCKSIEELIARLRRGEDKEAERRLQKELDEMAGAARNRPKQ</sequence>
<keyword evidence="12" id="KW-0966">Cell projection</keyword>
<keyword evidence="12" id="KW-0282">Flagellum</keyword>
<evidence type="ECO:0000256" key="8">
    <source>
        <dbReference type="ARBA" id="ARBA00022927"/>
    </source>
</evidence>